<dbReference type="PANTHER" id="PTHR30627">
    <property type="entry name" value="PEPTIDOGLYCAN D,D-TRANSPEPTIDASE"/>
    <property type="match status" value="1"/>
</dbReference>
<dbReference type="GO" id="GO:0008658">
    <property type="term" value="F:penicillin binding"/>
    <property type="evidence" value="ECO:0007669"/>
    <property type="project" value="InterPro"/>
</dbReference>
<organism evidence="9 10">
    <name type="scientific">Chitinophaga silvatica</name>
    <dbReference type="NCBI Taxonomy" id="2282649"/>
    <lineage>
        <taxon>Bacteria</taxon>
        <taxon>Pseudomonadati</taxon>
        <taxon>Bacteroidota</taxon>
        <taxon>Chitinophagia</taxon>
        <taxon>Chitinophagales</taxon>
        <taxon>Chitinophagaceae</taxon>
        <taxon>Chitinophaga</taxon>
    </lineage>
</organism>
<dbReference type="EC" id="3.5.2.6" evidence="3"/>
<keyword evidence="4 7" id="KW-0732">Signal</keyword>
<dbReference type="GO" id="GO:0071555">
    <property type="term" value="P:cell wall organization"/>
    <property type="evidence" value="ECO:0007669"/>
    <property type="project" value="TreeGrafter"/>
</dbReference>
<dbReference type="EMBL" id="QPMM01000013">
    <property type="protein sequence ID" value="RFS19588.1"/>
    <property type="molecule type" value="Genomic_DNA"/>
</dbReference>
<dbReference type="Pfam" id="PF00905">
    <property type="entry name" value="Transpeptidase"/>
    <property type="match status" value="1"/>
</dbReference>
<dbReference type="GO" id="GO:0046677">
    <property type="term" value="P:response to antibiotic"/>
    <property type="evidence" value="ECO:0007669"/>
    <property type="project" value="UniProtKB-KW"/>
</dbReference>
<proteinExistence type="inferred from homology"/>
<dbReference type="InterPro" id="IPR012338">
    <property type="entry name" value="Beta-lactam/transpept-like"/>
</dbReference>
<comment type="similarity">
    <text evidence="2">Belongs to the class-D beta-lactamase family.</text>
</comment>
<evidence type="ECO:0000256" key="7">
    <source>
        <dbReference type="SAM" id="SignalP"/>
    </source>
</evidence>
<comment type="catalytic activity">
    <reaction evidence="1">
        <text>a beta-lactam + H2O = a substituted beta-amino acid</text>
        <dbReference type="Rhea" id="RHEA:20401"/>
        <dbReference type="ChEBI" id="CHEBI:15377"/>
        <dbReference type="ChEBI" id="CHEBI:35627"/>
        <dbReference type="ChEBI" id="CHEBI:140347"/>
        <dbReference type="EC" id="3.5.2.6"/>
    </reaction>
</comment>
<keyword evidence="6" id="KW-0046">Antibiotic resistance</keyword>
<dbReference type="PANTHER" id="PTHR30627:SF6">
    <property type="entry name" value="BETA-LACTAMASE YBXI-RELATED"/>
    <property type="match status" value="1"/>
</dbReference>
<evidence type="ECO:0000256" key="3">
    <source>
        <dbReference type="ARBA" id="ARBA00012865"/>
    </source>
</evidence>
<protein>
    <recommendedName>
        <fullName evidence="3">beta-lactamase</fullName>
        <ecNumber evidence="3">3.5.2.6</ecNumber>
    </recommendedName>
</protein>
<reference evidence="9 10" key="1">
    <citation type="submission" date="2018-07" db="EMBL/GenBank/DDBJ databases">
        <title>Chitinophaga K2CV101002-2 sp. nov., isolated from a monsoon evergreen broad-leaved forest soil.</title>
        <authorList>
            <person name="Lv Y."/>
        </authorList>
    </citation>
    <scope>NUCLEOTIDE SEQUENCE [LARGE SCALE GENOMIC DNA]</scope>
    <source>
        <strain evidence="9 10">GDMCC 1.1288</strain>
    </source>
</reference>
<feature type="signal peptide" evidence="7">
    <location>
        <begin position="1"/>
        <end position="20"/>
    </location>
</feature>
<evidence type="ECO:0000259" key="8">
    <source>
        <dbReference type="Pfam" id="PF00905"/>
    </source>
</evidence>
<dbReference type="OrthoDB" id="9762883at2"/>
<feature type="chain" id="PRO_5017763145" description="beta-lactamase" evidence="7">
    <location>
        <begin position="21"/>
        <end position="268"/>
    </location>
</feature>
<dbReference type="InterPro" id="IPR001460">
    <property type="entry name" value="PCN-bd_Tpept"/>
</dbReference>
<dbReference type="InterPro" id="IPR050515">
    <property type="entry name" value="Beta-lactam/transpept"/>
</dbReference>
<gene>
    <name evidence="9" type="ORF">DVR12_23450</name>
</gene>
<name>A0A3E1Y4G8_9BACT</name>
<sequence length="268" mass="30933">MSLKNIACIALFLIGTSAMAQNRDYSQFFKDCNVSGSTTIYDYKLKQWIFSDSADAYKTSLPASTFKIINLLIALETGTIKTENDTVRWPGSTDTLKYGYRPDIYHDMSVKEAFQVSAGWVFVELAKRIGRDKYKYYLKKCNYGNNQLNEKDADFWNFGSFGISPINQVVFLKSVYEGKVPFSKRNISILKEVMITEKTAQYTIRSKTGWTRPDGYDMGWWTGYLETSGNVYFYATRIWKERVTVNNNFSKCRLQITKSILKEIHAIE</sequence>
<accession>A0A3E1Y4G8</accession>
<dbReference type="SUPFAM" id="SSF56601">
    <property type="entry name" value="beta-lactamase/transpeptidase-like"/>
    <property type="match status" value="1"/>
</dbReference>
<dbReference type="GO" id="GO:0005886">
    <property type="term" value="C:plasma membrane"/>
    <property type="evidence" value="ECO:0007669"/>
    <property type="project" value="TreeGrafter"/>
</dbReference>
<keyword evidence="10" id="KW-1185">Reference proteome</keyword>
<evidence type="ECO:0000256" key="6">
    <source>
        <dbReference type="ARBA" id="ARBA00023251"/>
    </source>
</evidence>
<evidence type="ECO:0000256" key="5">
    <source>
        <dbReference type="ARBA" id="ARBA00022801"/>
    </source>
</evidence>
<dbReference type="RefSeq" id="WP_116978242.1">
    <property type="nucleotide sequence ID" value="NZ_QPMM01000013.1"/>
</dbReference>
<dbReference type="AlphaFoldDB" id="A0A3E1Y4G8"/>
<evidence type="ECO:0000313" key="9">
    <source>
        <dbReference type="EMBL" id="RFS19588.1"/>
    </source>
</evidence>
<dbReference type="GO" id="GO:0008800">
    <property type="term" value="F:beta-lactamase activity"/>
    <property type="evidence" value="ECO:0007669"/>
    <property type="project" value="UniProtKB-EC"/>
</dbReference>
<evidence type="ECO:0000256" key="4">
    <source>
        <dbReference type="ARBA" id="ARBA00022729"/>
    </source>
</evidence>
<evidence type="ECO:0000256" key="1">
    <source>
        <dbReference type="ARBA" id="ARBA00001526"/>
    </source>
</evidence>
<dbReference type="Gene3D" id="3.40.710.10">
    <property type="entry name" value="DD-peptidase/beta-lactamase superfamily"/>
    <property type="match status" value="1"/>
</dbReference>
<evidence type="ECO:0000313" key="10">
    <source>
        <dbReference type="Proteomes" id="UP000260644"/>
    </source>
</evidence>
<feature type="domain" description="Penicillin-binding protein transpeptidase" evidence="8">
    <location>
        <begin position="30"/>
        <end position="248"/>
    </location>
</feature>
<keyword evidence="5" id="KW-0378">Hydrolase</keyword>
<dbReference type="Proteomes" id="UP000260644">
    <property type="component" value="Unassembled WGS sequence"/>
</dbReference>
<evidence type="ECO:0000256" key="2">
    <source>
        <dbReference type="ARBA" id="ARBA00007898"/>
    </source>
</evidence>
<comment type="caution">
    <text evidence="9">The sequence shown here is derived from an EMBL/GenBank/DDBJ whole genome shotgun (WGS) entry which is preliminary data.</text>
</comment>